<evidence type="ECO:0000313" key="2">
    <source>
        <dbReference type="Proteomes" id="UP001501319"/>
    </source>
</evidence>
<evidence type="ECO:0000313" key="1">
    <source>
        <dbReference type="EMBL" id="GAA1651477.1"/>
    </source>
</evidence>
<dbReference type="Proteomes" id="UP001501319">
    <property type="component" value="Unassembled WGS sequence"/>
</dbReference>
<comment type="caution">
    <text evidence="1">The sequence shown here is derived from an EMBL/GenBank/DDBJ whole genome shotgun (WGS) entry which is preliminary data.</text>
</comment>
<reference evidence="1 2" key="1">
    <citation type="journal article" date="2019" name="Int. J. Syst. Evol. Microbiol.">
        <title>The Global Catalogue of Microorganisms (GCM) 10K type strain sequencing project: providing services to taxonomists for standard genome sequencing and annotation.</title>
        <authorList>
            <consortium name="The Broad Institute Genomics Platform"/>
            <consortium name="The Broad Institute Genome Sequencing Center for Infectious Disease"/>
            <person name="Wu L."/>
            <person name="Ma J."/>
        </authorList>
    </citation>
    <scope>NUCLEOTIDE SEQUENCE [LARGE SCALE GENOMIC DNA]</scope>
    <source>
        <strain evidence="1 2">JCM 14306</strain>
    </source>
</reference>
<sequence length="108" mass="11806">MIRYRTTPEAADENQRLIEDVFAELAAKTPDGLQYTSVRLADGVSFLHLVIGEGLTELPAFREFQRDFGRRVVAAPERTDVTVVGTYTGSFGATGSSQTEAAPEQKVL</sequence>
<organism evidence="1 2">
    <name type="scientific">Kribbella alba</name>
    <dbReference type="NCBI Taxonomy" id="190197"/>
    <lineage>
        <taxon>Bacteria</taxon>
        <taxon>Bacillati</taxon>
        <taxon>Actinomycetota</taxon>
        <taxon>Actinomycetes</taxon>
        <taxon>Propionibacteriales</taxon>
        <taxon>Kribbellaceae</taxon>
        <taxon>Kribbella</taxon>
    </lineage>
</organism>
<protein>
    <submittedName>
        <fullName evidence="1">Uncharacterized protein</fullName>
    </submittedName>
</protein>
<keyword evidence="2" id="KW-1185">Reference proteome</keyword>
<dbReference type="EMBL" id="BAAANE010000008">
    <property type="protein sequence ID" value="GAA1651477.1"/>
    <property type="molecule type" value="Genomic_DNA"/>
</dbReference>
<proteinExistence type="predicted"/>
<gene>
    <name evidence="1" type="ORF">GCM10009744_49000</name>
</gene>
<accession>A0ABN2FM00</accession>
<name>A0ABN2FM00_9ACTN</name>